<evidence type="ECO:0000256" key="1">
    <source>
        <dbReference type="SAM" id="Phobius"/>
    </source>
</evidence>
<accession>A0A1G6VL89</accession>
<keyword evidence="1" id="KW-1133">Transmembrane helix</keyword>
<evidence type="ECO:0000313" key="2">
    <source>
        <dbReference type="EMBL" id="SDD53616.1"/>
    </source>
</evidence>
<name>A0A1G6VL89_9BACI</name>
<keyword evidence="1" id="KW-0812">Transmembrane</keyword>
<keyword evidence="1" id="KW-0472">Membrane</keyword>
<dbReference type="Proteomes" id="UP000198666">
    <property type="component" value="Unassembled WGS sequence"/>
</dbReference>
<proteinExistence type="predicted"/>
<organism evidence="2 3">
    <name type="scientific">Terribacillus halophilus</name>
    <dbReference type="NCBI Taxonomy" id="361279"/>
    <lineage>
        <taxon>Bacteria</taxon>
        <taxon>Bacillati</taxon>
        <taxon>Bacillota</taxon>
        <taxon>Bacilli</taxon>
        <taxon>Bacillales</taxon>
        <taxon>Bacillaceae</taxon>
        <taxon>Terribacillus</taxon>
    </lineage>
</organism>
<feature type="transmembrane region" description="Helical" evidence="1">
    <location>
        <begin position="27"/>
        <end position="48"/>
    </location>
</feature>
<evidence type="ECO:0000313" key="3">
    <source>
        <dbReference type="Proteomes" id="UP000198666"/>
    </source>
</evidence>
<gene>
    <name evidence="2" type="ORF">SAMN05421663_1139</name>
</gene>
<dbReference type="EMBL" id="FMZB01000013">
    <property type="protein sequence ID" value="SDD53616.1"/>
    <property type="molecule type" value="Genomic_DNA"/>
</dbReference>
<dbReference type="RefSeq" id="WP_170829751.1">
    <property type="nucleotide sequence ID" value="NZ_FMZB01000013.1"/>
</dbReference>
<reference evidence="3" key="1">
    <citation type="submission" date="2016-10" db="EMBL/GenBank/DDBJ databases">
        <authorList>
            <person name="Varghese N."/>
            <person name="Submissions S."/>
        </authorList>
    </citation>
    <scope>NUCLEOTIDE SEQUENCE [LARGE SCALE GENOMIC DNA]</scope>
    <source>
        <strain evidence="3">DSM 21620</strain>
    </source>
</reference>
<dbReference type="AlphaFoldDB" id="A0A1G6VL89"/>
<sequence>MILSIILFFIVFLCVRTFIMECKKKQVAQAIITFIYAAVITAISIINLL</sequence>
<protein>
    <submittedName>
        <fullName evidence="2">Uncharacterized protein</fullName>
    </submittedName>
</protein>
<keyword evidence="3" id="KW-1185">Reference proteome</keyword>